<protein>
    <recommendedName>
        <fullName evidence="7">UDP-3-O-(3-hydroxymyristoyl)glucosamine N-acyltransferase</fullName>
    </recommendedName>
</protein>
<evidence type="ECO:0008006" key="7">
    <source>
        <dbReference type="Google" id="ProtNLM"/>
    </source>
</evidence>
<dbReference type="PANTHER" id="PTHR43300">
    <property type="entry name" value="ACETYLTRANSFERASE"/>
    <property type="match status" value="1"/>
</dbReference>
<dbReference type="Pfam" id="PF00132">
    <property type="entry name" value="Hexapep"/>
    <property type="match status" value="1"/>
</dbReference>
<dbReference type="Pfam" id="PF14602">
    <property type="entry name" value="Hexapep_2"/>
    <property type="match status" value="3"/>
</dbReference>
<evidence type="ECO:0000313" key="6">
    <source>
        <dbReference type="Proteomes" id="UP000216339"/>
    </source>
</evidence>
<dbReference type="EMBL" id="MQWD01000001">
    <property type="protein sequence ID" value="PAP77580.1"/>
    <property type="molecule type" value="Genomic_DNA"/>
</dbReference>
<evidence type="ECO:0000256" key="3">
    <source>
        <dbReference type="ARBA" id="ARBA00022737"/>
    </source>
</evidence>
<dbReference type="PROSITE" id="PS00101">
    <property type="entry name" value="HEXAPEP_TRANSFERASES"/>
    <property type="match status" value="1"/>
</dbReference>
<dbReference type="InterPro" id="IPR011004">
    <property type="entry name" value="Trimer_LpxA-like_sf"/>
</dbReference>
<evidence type="ECO:0000256" key="1">
    <source>
        <dbReference type="ARBA" id="ARBA00007274"/>
    </source>
</evidence>
<comment type="caution">
    <text evidence="5">The sequence shown here is derived from an EMBL/GenBank/DDBJ whole genome shotgun (WGS) entry which is preliminary data.</text>
</comment>
<dbReference type="InterPro" id="IPR050179">
    <property type="entry name" value="Trans_hexapeptide_repeat"/>
</dbReference>
<dbReference type="CDD" id="cd03358">
    <property type="entry name" value="LbH_WxcM_N_like"/>
    <property type="match status" value="1"/>
</dbReference>
<dbReference type="PANTHER" id="PTHR43300:SF4">
    <property type="entry name" value="ACYL-[ACYL-CARRIER-PROTEIN]--UDP-N-ACETYLGLUCOSAMINE O-ACYLTRANSFERASE"/>
    <property type="match status" value="1"/>
</dbReference>
<dbReference type="SUPFAM" id="SSF51161">
    <property type="entry name" value="Trimeric LpxA-like enzymes"/>
    <property type="match status" value="1"/>
</dbReference>
<reference evidence="5 6" key="1">
    <citation type="submission" date="2016-11" db="EMBL/GenBank/DDBJ databases">
        <title>Study of marine rhodopsin-containing bacteria.</title>
        <authorList>
            <person name="Yoshizawa S."/>
            <person name="Kumagai Y."/>
            <person name="Kogure K."/>
        </authorList>
    </citation>
    <scope>NUCLEOTIDE SEQUENCE [LARGE SCALE GENOMIC DNA]</scope>
    <source>
        <strain evidence="5 6">SAORIC-28</strain>
    </source>
</reference>
<dbReference type="OrthoDB" id="9784739at2"/>
<dbReference type="RefSeq" id="WP_095511247.1">
    <property type="nucleotide sequence ID" value="NZ_MQWD01000001.1"/>
</dbReference>
<dbReference type="AlphaFoldDB" id="A0A271J2J4"/>
<evidence type="ECO:0000256" key="4">
    <source>
        <dbReference type="ARBA" id="ARBA00023315"/>
    </source>
</evidence>
<evidence type="ECO:0000256" key="2">
    <source>
        <dbReference type="ARBA" id="ARBA00022679"/>
    </source>
</evidence>
<dbReference type="Gene3D" id="2.160.10.10">
    <property type="entry name" value="Hexapeptide repeat proteins"/>
    <property type="match status" value="2"/>
</dbReference>
<sequence>MPVAATAQVHPTASVGDDAEVGHFSVIGAGAEVGPGAVIGHHVVIHDGSRLGTGVRVDDHAVIGKRPMRSPRSATTTAGPELPITDIGERTMIGTGAVVYRGATLGDRVLVADYATVRERVTVGDETIVGRGVAIENDTSVGRRCKLETNAYLTAYSTVEDDVFVAPGVLTSNDDYIGRTEARKAAFAGPTIREGARLGVGAVILPGREVEGEAVVGAGAVLTGTAATGRVHVGVPARDVRAVVPEQLRENGG</sequence>
<dbReference type="InterPro" id="IPR018357">
    <property type="entry name" value="Hexapep_transf_CS"/>
</dbReference>
<dbReference type="InterPro" id="IPR001451">
    <property type="entry name" value="Hexapep"/>
</dbReference>
<keyword evidence="3" id="KW-0677">Repeat</keyword>
<proteinExistence type="inferred from homology"/>
<organism evidence="5 6">
    <name type="scientific">Rubrivirga marina</name>
    <dbReference type="NCBI Taxonomy" id="1196024"/>
    <lineage>
        <taxon>Bacteria</taxon>
        <taxon>Pseudomonadati</taxon>
        <taxon>Rhodothermota</taxon>
        <taxon>Rhodothermia</taxon>
        <taxon>Rhodothermales</taxon>
        <taxon>Rubricoccaceae</taxon>
        <taxon>Rubrivirga</taxon>
    </lineage>
</organism>
<keyword evidence="6" id="KW-1185">Reference proteome</keyword>
<name>A0A271J2J4_9BACT</name>
<evidence type="ECO:0000313" key="5">
    <source>
        <dbReference type="EMBL" id="PAP77580.1"/>
    </source>
</evidence>
<keyword evidence="4" id="KW-0012">Acyltransferase</keyword>
<dbReference type="Proteomes" id="UP000216339">
    <property type="component" value="Unassembled WGS sequence"/>
</dbReference>
<comment type="similarity">
    <text evidence="1">Belongs to the transferase hexapeptide repeat family.</text>
</comment>
<dbReference type="GO" id="GO:0016746">
    <property type="term" value="F:acyltransferase activity"/>
    <property type="evidence" value="ECO:0007669"/>
    <property type="project" value="UniProtKB-KW"/>
</dbReference>
<gene>
    <name evidence="5" type="ORF">BSZ37_14580</name>
</gene>
<accession>A0A271J2J4</accession>
<keyword evidence="2" id="KW-0808">Transferase</keyword>